<feature type="compositionally biased region" description="Pro residues" evidence="1">
    <location>
        <begin position="867"/>
        <end position="877"/>
    </location>
</feature>
<feature type="compositionally biased region" description="Low complexity" evidence="1">
    <location>
        <begin position="907"/>
        <end position="918"/>
    </location>
</feature>
<name>W4KEG5_HETIT</name>
<feature type="region of interest" description="Disordered" evidence="1">
    <location>
        <begin position="861"/>
        <end position="945"/>
    </location>
</feature>
<feature type="compositionally biased region" description="Low complexity" evidence="1">
    <location>
        <begin position="527"/>
        <end position="544"/>
    </location>
</feature>
<feature type="compositionally biased region" description="Polar residues" evidence="1">
    <location>
        <begin position="548"/>
        <end position="561"/>
    </location>
</feature>
<feature type="region of interest" description="Disordered" evidence="1">
    <location>
        <begin position="740"/>
        <end position="847"/>
    </location>
</feature>
<feature type="compositionally biased region" description="Low complexity" evidence="1">
    <location>
        <begin position="664"/>
        <end position="681"/>
    </location>
</feature>
<dbReference type="Proteomes" id="UP000030671">
    <property type="component" value="Unassembled WGS sequence"/>
</dbReference>
<dbReference type="eggNOG" id="ENOG502SC9X">
    <property type="taxonomic scope" value="Eukaryota"/>
</dbReference>
<feature type="compositionally biased region" description="Polar residues" evidence="1">
    <location>
        <begin position="301"/>
        <end position="310"/>
    </location>
</feature>
<gene>
    <name evidence="2" type="ORF">HETIRDRAFT_433152</name>
</gene>
<feature type="compositionally biased region" description="Low complexity" evidence="1">
    <location>
        <begin position="162"/>
        <end position="172"/>
    </location>
</feature>
<dbReference type="AlphaFoldDB" id="W4KEG5"/>
<feature type="compositionally biased region" description="Polar residues" evidence="1">
    <location>
        <begin position="769"/>
        <end position="779"/>
    </location>
</feature>
<feature type="compositionally biased region" description="Basic and acidic residues" evidence="1">
    <location>
        <begin position="371"/>
        <end position="383"/>
    </location>
</feature>
<dbReference type="HOGENOM" id="CLU_012232_0_0_1"/>
<evidence type="ECO:0000313" key="2">
    <source>
        <dbReference type="EMBL" id="ETW84237.1"/>
    </source>
</evidence>
<feature type="compositionally biased region" description="Low complexity" evidence="1">
    <location>
        <begin position="359"/>
        <end position="368"/>
    </location>
</feature>
<evidence type="ECO:0000313" key="3">
    <source>
        <dbReference type="Proteomes" id="UP000030671"/>
    </source>
</evidence>
<proteinExistence type="predicted"/>
<dbReference type="InParanoid" id="W4KEG5"/>
<feature type="region of interest" description="Disordered" evidence="1">
    <location>
        <begin position="598"/>
        <end position="695"/>
    </location>
</feature>
<feature type="compositionally biased region" description="Low complexity" evidence="1">
    <location>
        <begin position="437"/>
        <end position="448"/>
    </location>
</feature>
<feature type="region of interest" description="Disordered" evidence="1">
    <location>
        <begin position="1"/>
        <end position="60"/>
    </location>
</feature>
<dbReference type="GeneID" id="20674653"/>
<feature type="region of interest" description="Disordered" evidence="1">
    <location>
        <begin position="208"/>
        <end position="448"/>
    </location>
</feature>
<dbReference type="KEGG" id="hir:HETIRDRAFT_433152"/>
<accession>W4KEG5</accession>
<feature type="region of interest" description="Disordered" evidence="1">
    <location>
        <begin position="517"/>
        <end position="578"/>
    </location>
</feature>
<organism evidence="2 3">
    <name type="scientific">Heterobasidion irregulare (strain TC 32-1)</name>
    <dbReference type="NCBI Taxonomy" id="747525"/>
    <lineage>
        <taxon>Eukaryota</taxon>
        <taxon>Fungi</taxon>
        <taxon>Dikarya</taxon>
        <taxon>Basidiomycota</taxon>
        <taxon>Agaricomycotina</taxon>
        <taxon>Agaricomycetes</taxon>
        <taxon>Russulales</taxon>
        <taxon>Bondarzewiaceae</taxon>
        <taxon>Heterobasidion</taxon>
        <taxon>Heterobasidion annosum species complex</taxon>
    </lineage>
</organism>
<protein>
    <recommendedName>
        <fullName evidence="4">CUE domain-containing protein</fullName>
    </recommendedName>
</protein>
<dbReference type="EMBL" id="KI925456">
    <property type="protein sequence ID" value="ETW84237.1"/>
    <property type="molecule type" value="Genomic_DNA"/>
</dbReference>
<feature type="compositionally biased region" description="Low complexity" evidence="1">
    <location>
        <begin position="85"/>
        <end position="109"/>
    </location>
</feature>
<feature type="compositionally biased region" description="Polar residues" evidence="1">
    <location>
        <begin position="649"/>
        <end position="661"/>
    </location>
</feature>
<feature type="region of interest" description="Disordered" evidence="1">
    <location>
        <begin position="471"/>
        <end position="497"/>
    </location>
</feature>
<keyword evidence="3" id="KW-1185">Reference proteome</keyword>
<reference evidence="2 3" key="1">
    <citation type="journal article" date="2012" name="New Phytol.">
        <title>Insight into trade-off between wood decay and parasitism from the genome of a fungal forest pathogen.</title>
        <authorList>
            <person name="Olson A."/>
            <person name="Aerts A."/>
            <person name="Asiegbu F."/>
            <person name="Belbahri L."/>
            <person name="Bouzid O."/>
            <person name="Broberg A."/>
            <person name="Canback B."/>
            <person name="Coutinho P.M."/>
            <person name="Cullen D."/>
            <person name="Dalman K."/>
            <person name="Deflorio G."/>
            <person name="van Diepen L.T."/>
            <person name="Dunand C."/>
            <person name="Duplessis S."/>
            <person name="Durling M."/>
            <person name="Gonthier P."/>
            <person name="Grimwood J."/>
            <person name="Fossdal C.G."/>
            <person name="Hansson D."/>
            <person name="Henrissat B."/>
            <person name="Hietala A."/>
            <person name="Himmelstrand K."/>
            <person name="Hoffmeister D."/>
            <person name="Hogberg N."/>
            <person name="James T.Y."/>
            <person name="Karlsson M."/>
            <person name="Kohler A."/>
            <person name="Kues U."/>
            <person name="Lee Y.H."/>
            <person name="Lin Y.C."/>
            <person name="Lind M."/>
            <person name="Lindquist E."/>
            <person name="Lombard V."/>
            <person name="Lucas S."/>
            <person name="Lunden K."/>
            <person name="Morin E."/>
            <person name="Murat C."/>
            <person name="Park J."/>
            <person name="Raffaello T."/>
            <person name="Rouze P."/>
            <person name="Salamov A."/>
            <person name="Schmutz J."/>
            <person name="Solheim H."/>
            <person name="Stahlberg J."/>
            <person name="Velez H."/>
            <person name="de Vries R.P."/>
            <person name="Wiebenga A."/>
            <person name="Woodward S."/>
            <person name="Yakovlev I."/>
            <person name="Garbelotto M."/>
            <person name="Martin F."/>
            <person name="Grigoriev I.V."/>
            <person name="Stenlid J."/>
        </authorList>
    </citation>
    <scope>NUCLEOTIDE SEQUENCE [LARGE SCALE GENOMIC DNA]</scope>
    <source>
        <strain evidence="2 3">TC 32-1</strain>
    </source>
</reference>
<feature type="compositionally biased region" description="Low complexity" evidence="1">
    <location>
        <begin position="384"/>
        <end position="398"/>
    </location>
</feature>
<dbReference type="OrthoDB" id="2413468at2759"/>
<sequence>MAAVGANDHVRTGSSGEMKDGTGMDAPVALFPSAISHPAGGPAPTPRPNAVRPDPDFPLSYYQSELAGKAYVPDVRAPSFAPLASLERTTSTTSSSSAYSSHSSSPQNSELTPDTSPSDRGKQPLRELELNVDAGEQHRRRPSNQSEGAADNRRIAVVQLDTPSTPSLNSSPSGPPGTPGAAVDTLFERRGLHSRFPALALVAPSDAPFLSAPHLSPPSSAPVVGTARAPDSAHSGLRSSPATGHHRSTSEAVPGRGKDGVHKKTSSRDIGIVGTRRAPGFAGAPPMYHDPVQGLKPPIFQTPQSRSPSPHISLDSPVDGLPSSMLPYPHPADGLSSSSAQMPTIGERAIPGLSTVATSASRPNSSSSGQFRHEVSGDPDKSRASSSLLSPSTHRPSSYLYYQPGVHSTAGPLPPPPRAMFQIDVKVPPPPRPPRLRSPSPTRSRNVLNEAAASSVSVILASKSSVASLKHLDSAKTAESSRLPVGDVTNTPGANGAVEDVFNRSSNHVREGAFAPSRFVLHPGPPSLQASPKPSPKSSTTSLLGVVQSATDSLRLVSSTPEIVESPPSAVDDPRGADAVFGRRLGSEIERFDSWVNLHPLPSDSTRASSDSSSGRPSSEAESLSPRPSSLPKSPKGKKEGSANPLRGTLTNLKRFSSLPRTPSVISSRLSNGSRSSRTPSPARPPPQPRIRSNWPASMSCADVLVKRSSLERAVAYAYKINDLSMYDCGLGEWIQATKQKANPRTASRITSPGAAGPTARPMSVQPRHISNGSISSEATFPLRPDAYTATDLSPRPSDTVPSPSGPPPALPYPALAQASSHRLSVTSPRMRTHPLPGSKSTGGFFSSIGRNYSLKKEKTLAQTRPNPNPNPNPNPRPIVIVDTPSLPGGPRAPPGRMHRSQTLTLSAAVSDAPPASALNRRRSNTIRRPSFLNRAGTASESDHVDPEFARQVDKLADLLPQADRDVLAGYLRRAGQDILAIGQYLEDEKNGTLRRD</sequence>
<feature type="compositionally biased region" description="Low complexity" evidence="1">
    <location>
        <begin position="601"/>
        <end position="634"/>
    </location>
</feature>
<feature type="region of interest" description="Disordered" evidence="1">
    <location>
        <begin position="83"/>
        <end position="186"/>
    </location>
</feature>
<evidence type="ECO:0000256" key="1">
    <source>
        <dbReference type="SAM" id="MobiDB-lite"/>
    </source>
</evidence>
<evidence type="ECO:0008006" key="4">
    <source>
        <dbReference type="Google" id="ProtNLM"/>
    </source>
</evidence>
<dbReference type="RefSeq" id="XP_009543928.1">
    <property type="nucleotide sequence ID" value="XM_009545633.1"/>
</dbReference>
<feature type="compositionally biased region" description="Basic and acidic residues" evidence="1">
    <location>
        <begin position="117"/>
        <end position="129"/>
    </location>
</feature>
<feature type="compositionally biased region" description="Polar residues" evidence="1">
    <location>
        <begin position="740"/>
        <end position="751"/>
    </location>
</feature>